<feature type="coiled-coil region" evidence="4">
    <location>
        <begin position="381"/>
        <end position="415"/>
    </location>
</feature>
<dbReference type="Proteomes" id="UP000286791">
    <property type="component" value="Unassembled WGS sequence"/>
</dbReference>
<gene>
    <name evidence="6" type="ORF">C3H48_07765</name>
</gene>
<dbReference type="InterPro" id="IPR051212">
    <property type="entry name" value="Type-I_RE_S_subunit"/>
</dbReference>
<dbReference type="Gene3D" id="3.90.220.20">
    <property type="entry name" value="DNA methylase specificity domains"/>
    <property type="match status" value="2"/>
</dbReference>
<evidence type="ECO:0000256" key="1">
    <source>
        <dbReference type="ARBA" id="ARBA00010923"/>
    </source>
</evidence>
<feature type="domain" description="Type I restriction modification DNA specificity" evidence="5">
    <location>
        <begin position="254"/>
        <end position="410"/>
    </location>
</feature>
<dbReference type="AlphaFoldDB" id="A0A431FWL5"/>
<accession>A0A431FWL5</accession>
<keyword evidence="2" id="KW-0680">Restriction system</keyword>
<dbReference type="PANTHER" id="PTHR43140:SF1">
    <property type="entry name" value="TYPE I RESTRICTION ENZYME ECOKI SPECIFICITY SUBUNIT"/>
    <property type="match status" value="1"/>
</dbReference>
<dbReference type="Pfam" id="PF01420">
    <property type="entry name" value="Methylase_S"/>
    <property type="match status" value="2"/>
</dbReference>
<evidence type="ECO:0000259" key="5">
    <source>
        <dbReference type="Pfam" id="PF01420"/>
    </source>
</evidence>
<dbReference type="InterPro" id="IPR000055">
    <property type="entry name" value="Restrct_endonuc_typeI_TRD"/>
</dbReference>
<evidence type="ECO:0000256" key="3">
    <source>
        <dbReference type="ARBA" id="ARBA00023125"/>
    </source>
</evidence>
<dbReference type="GO" id="GO:0009307">
    <property type="term" value="P:DNA restriction-modification system"/>
    <property type="evidence" value="ECO:0007669"/>
    <property type="project" value="UniProtKB-KW"/>
</dbReference>
<evidence type="ECO:0000256" key="2">
    <source>
        <dbReference type="ARBA" id="ARBA00022747"/>
    </source>
</evidence>
<keyword evidence="4" id="KW-0175">Coiled coil</keyword>
<dbReference type="PANTHER" id="PTHR43140">
    <property type="entry name" value="TYPE-1 RESTRICTION ENZYME ECOKI SPECIFICITY PROTEIN"/>
    <property type="match status" value="1"/>
</dbReference>
<comment type="caution">
    <text evidence="6">The sequence shown here is derived from an EMBL/GenBank/DDBJ whole genome shotgun (WGS) entry which is preliminary data.</text>
</comment>
<proteinExistence type="inferred from homology"/>
<dbReference type="CDD" id="cd17274">
    <property type="entry name" value="RMtype1_S_Eco540ANI-TRD1-CR1_like"/>
    <property type="match status" value="1"/>
</dbReference>
<evidence type="ECO:0000256" key="4">
    <source>
        <dbReference type="SAM" id="Coils"/>
    </source>
</evidence>
<feature type="domain" description="Type I restriction modification DNA specificity" evidence="5">
    <location>
        <begin position="51"/>
        <end position="203"/>
    </location>
</feature>
<feature type="coiled-coil region" evidence="4">
    <location>
        <begin position="174"/>
        <end position="204"/>
    </location>
</feature>
<reference evidence="6 7" key="1">
    <citation type="journal article" date="2019" name="Appl. Environ. Microbiol.">
        <title>Population genetics and characterization of Campylobacter jejuni isolates in western jackdaws and game birds in Finland.</title>
        <authorList>
            <person name="Kovanen S."/>
            <person name="Rossi M."/>
            <person name="Pohja-Mykra M."/>
            <person name="Nieminen T."/>
            <person name="Raunio-Saarnisto M."/>
            <person name="Sauvala M."/>
            <person name="Fredriksson-Ahomaa M."/>
            <person name="Hanninen M.L."/>
            <person name="Kivisto R."/>
        </authorList>
    </citation>
    <scope>NUCLEOTIDE SEQUENCE [LARGE SCALE GENOMIC DNA]</scope>
    <source>
        <strain evidence="6 7">CB304</strain>
    </source>
</reference>
<evidence type="ECO:0000313" key="7">
    <source>
        <dbReference type="Proteomes" id="UP000286791"/>
    </source>
</evidence>
<dbReference type="SUPFAM" id="SSF116734">
    <property type="entry name" value="DNA methylase specificity domain"/>
    <property type="match status" value="2"/>
</dbReference>
<protein>
    <recommendedName>
        <fullName evidence="5">Type I restriction modification DNA specificity domain-containing protein</fullName>
    </recommendedName>
</protein>
<dbReference type="InterPro" id="IPR044946">
    <property type="entry name" value="Restrct_endonuc_typeI_TRD_sf"/>
</dbReference>
<keyword evidence="3" id="KW-0238">DNA-binding</keyword>
<dbReference type="GO" id="GO:0003677">
    <property type="term" value="F:DNA binding"/>
    <property type="evidence" value="ECO:0007669"/>
    <property type="project" value="UniProtKB-KW"/>
</dbReference>
<evidence type="ECO:0000313" key="6">
    <source>
        <dbReference type="EMBL" id="RTJ97695.1"/>
    </source>
</evidence>
<dbReference type="RefSeq" id="WP_126237104.1">
    <property type="nucleotide sequence ID" value="NZ_PRCE01000082.1"/>
</dbReference>
<name>A0A431FWL5_CAMJU</name>
<sequence length="422" mass="49416">MNKTKIVNFKDLNIWSVKNFLNSLKSNFPLVELKNYIIENKNKIKPFLYPSETFDILGVNNKEGVYFNETLLGSKIKQPYYQVNSGDIFYNPYRVNVGSIGIVPKEFDLKYTSPAYIIFRTVETKLISEYLVFVLKSEWFNSHLRANTKGSVRQILSFSELKTLTIPLPPLEIQKEIVTKLQTIKNKIKELQLEEEKIKKEIEAYIYIALGLKKPKDIVRKKIFIVSFKNLSRWDIAHNQGSDKIDLSKSNYPLVELKNILDYEQPKKYIVSNTNYSNNFTTPVLTAGKTFILGYTDEDFGIFNNPPVIIFDDFTTAIQFVDFNFKVKSDALKILKIKDNTKTNIKFLYEVLKIIKIDLSKAHRRYYLSSYQYLKIPLPPIKIQNKIVEKLEQKYEKIEENKQKAKKLEQDLYLEVENTIIK</sequence>
<organism evidence="6 7">
    <name type="scientific">Campylobacter jejuni</name>
    <dbReference type="NCBI Taxonomy" id="197"/>
    <lineage>
        <taxon>Bacteria</taxon>
        <taxon>Pseudomonadati</taxon>
        <taxon>Campylobacterota</taxon>
        <taxon>Epsilonproteobacteria</taxon>
        <taxon>Campylobacterales</taxon>
        <taxon>Campylobacteraceae</taxon>
        <taxon>Campylobacter</taxon>
    </lineage>
</organism>
<dbReference type="EMBL" id="PRCE01000082">
    <property type="protein sequence ID" value="RTJ97695.1"/>
    <property type="molecule type" value="Genomic_DNA"/>
</dbReference>
<comment type="similarity">
    <text evidence="1">Belongs to the type-I restriction system S methylase family.</text>
</comment>